<proteinExistence type="predicted"/>
<dbReference type="EMBL" id="WVUK01000060">
    <property type="protein sequence ID" value="KAF7491148.1"/>
    <property type="molecule type" value="Genomic_DNA"/>
</dbReference>
<organism evidence="2">
    <name type="scientific">Sarcoptes scabiei</name>
    <name type="common">Itch mite</name>
    <name type="synonym">Acarus scabiei</name>
    <dbReference type="NCBI Taxonomy" id="52283"/>
    <lineage>
        <taxon>Eukaryota</taxon>
        <taxon>Metazoa</taxon>
        <taxon>Ecdysozoa</taxon>
        <taxon>Arthropoda</taxon>
        <taxon>Chelicerata</taxon>
        <taxon>Arachnida</taxon>
        <taxon>Acari</taxon>
        <taxon>Acariformes</taxon>
        <taxon>Sarcoptiformes</taxon>
        <taxon>Astigmata</taxon>
        <taxon>Psoroptidia</taxon>
        <taxon>Sarcoptoidea</taxon>
        <taxon>Sarcoptidae</taxon>
        <taxon>Sarcoptinae</taxon>
        <taxon>Sarcoptes</taxon>
    </lineage>
</organism>
<keyword evidence="4" id="KW-1185">Reference proteome</keyword>
<dbReference type="Proteomes" id="UP000070412">
    <property type="component" value="Unassembled WGS sequence"/>
</dbReference>
<gene>
    <name evidence="2" type="ORF">SSS_747</name>
</gene>
<evidence type="ECO:0000313" key="3">
    <source>
        <dbReference type="EnsemblMetazoa" id="KAF7491148.1"/>
    </source>
</evidence>
<reference evidence="2" key="2">
    <citation type="submission" date="2020-01" db="EMBL/GenBank/DDBJ databases">
        <authorList>
            <person name="Korhonen P.K.K."/>
            <person name="Guangxu M.G."/>
            <person name="Wang T.W."/>
            <person name="Stroehlein A.J.S."/>
            <person name="Young N.D."/>
            <person name="Ang C.-S.A."/>
            <person name="Fernando D.W.F."/>
            <person name="Lu H.L."/>
            <person name="Taylor S.T."/>
            <person name="Ehtesham M.E.M."/>
            <person name="Najaraj S.H.N."/>
            <person name="Harsha G.H.G."/>
            <person name="Madugundu A.M."/>
            <person name="Renuse S.R."/>
            <person name="Holt D.H."/>
            <person name="Pandey A.P."/>
            <person name="Papenfuss A.P."/>
            <person name="Gasser R.B.G."/>
            <person name="Fischer K.F."/>
        </authorList>
    </citation>
    <scope>NUCLEOTIDE SEQUENCE</scope>
    <source>
        <strain evidence="2">SSS_KF_BRIS2020</strain>
    </source>
</reference>
<dbReference type="OrthoDB" id="10415481at2759"/>
<keyword evidence="1" id="KW-0732">Signal</keyword>
<feature type="signal peptide" evidence="1">
    <location>
        <begin position="1"/>
        <end position="25"/>
    </location>
</feature>
<accession>A0A834R799</accession>
<dbReference type="EnsemblMetazoa" id="SSS_747s_mrna">
    <property type="protein sequence ID" value="KAF7491148.1"/>
    <property type="gene ID" value="SSS_747"/>
</dbReference>
<dbReference type="AlphaFoldDB" id="A0A834R799"/>
<evidence type="ECO:0000313" key="2">
    <source>
        <dbReference type="EMBL" id="KAF7491148.1"/>
    </source>
</evidence>
<sequence>MAKNTKKFYLIAFILFSNLFQSIRTVRIVSNNNLISEFDQINETQSKNRTSIHNISVFDSKIKSNSKTKSNRLVIVWRNPFHLNSTESKLLAKTTDLNDENGYKFIEKDREDLIRTILLLVNHQTNIKLKLCDIQQFHTDFRSLWNLYRCSSRIVVVSQRRDCNEEDQAQQSIGLLSFIVENPTLPPLLSIRYYVFQFLYEDFF</sequence>
<reference evidence="4" key="1">
    <citation type="journal article" date="2020" name="PLoS Negl. Trop. Dis.">
        <title>High-quality nuclear genome for Sarcoptes scabiei-A critical resource for a neglected parasite.</title>
        <authorList>
            <person name="Korhonen P.K."/>
            <person name="Gasser R.B."/>
            <person name="Ma G."/>
            <person name="Wang T."/>
            <person name="Stroehlein A.J."/>
            <person name="Young N.D."/>
            <person name="Ang C.S."/>
            <person name="Fernando D.D."/>
            <person name="Lu H.C."/>
            <person name="Taylor S."/>
            <person name="Reynolds S.L."/>
            <person name="Mofiz E."/>
            <person name="Najaraj S.H."/>
            <person name="Gowda H."/>
            <person name="Madugundu A."/>
            <person name="Renuse S."/>
            <person name="Holt D."/>
            <person name="Pandey A."/>
            <person name="Papenfuss A.T."/>
            <person name="Fischer K."/>
        </authorList>
    </citation>
    <scope>NUCLEOTIDE SEQUENCE [LARGE SCALE GENOMIC DNA]</scope>
</reference>
<feature type="chain" id="PRO_5038259227" evidence="1">
    <location>
        <begin position="26"/>
        <end position="204"/>
    </location>
</feature>
<evidence type="ECO:0000256" key="1">
    <source>
        <dbReference type="SAM" id="SignalP"/>
    </source>
</evidence>
<reference evidence="3" key="3">
    <citation type="submission" date="2022-06" db="UniProtKB">
        <authorList>
            <consortium name="EnsemblMetazoa"/>
        </authorList>
    </citation>
    <scope>IDENTIFICATION</scope>
</reference>
<name>A0A834R799_SARSC</name>
<protein>
    <submittedName>
        <fullName evidence="2 3">Uncharacterized protein</fullName>
    </submittedName>
</protein>
<evidence type="ECO:0000313" key="4">
    <source>
        <dbReference type="Proteomes" id="UP000070412"/>
    </source>
</evidence>